<dbReference type="InterPro" id="IPR011990">
    <property type="entry name" value="TPR-like_helical_dom_sf"/>
</dbReference>
<evidence type="ECO:0000313" key="3">
    <source>
        <dbReference type="Proteomes" id="UP000620124"/>
    </source>
</evidence>
<dbReference type="OrthoDB" id="3002849at2759"/>
<dbReference type="AlphaFoldDB" id="A0A8H6YWF1"/>
<organism evidence="2 3">
    <name type="scientific">Mycena venus</name>
    <dbReference type="NCBI Taxonomy" id="2733690"/>
    <lineage>
        <taxon>Eukaryota</taxon>
        <taxon>Fungi</taxon>
        <taxon>Dikarya</taxon>
        <taxon>Basidiomycota</taxon>
        <taxon>Agaricomycotina</taxon>
        <taxon>Agaricomycetes</taxon>
        <taxon>Agaricomycetidae</taxon>
        <taxon>Agaricales</taxon>
        <taxon>Marasmiineae</taxon>
        <taxon>Mycenaceae</taxon>
        <taxon>Mycena</taxon>
    </lineage>
</organism>
<dbReference type="PRINTS" id="PR00364">
    <property type="entry name" value="DISEASERSIST"/>
</dbReference>
<name>A0A8H6YWF1_9AGAR</name>
<dbReference type="Gene3D" id="3.40.50.300">
    <property type="entry name" value="P-loop containing nucleotide triphosphate hydrolases"/>
    <property type="match status" value="1"/>
</dbReference>
<dbReference type="PANTHER" id="PTHR47691:SF3">
    <property type="entry name" value="HTH-TYPE TRANSCRIPTIONAL REGULATOR RV0890C-RELATED"/>
    <property type="match status" value="1"/>
</dbReference>
<dbReference type="GO" id="GO:0007166">
    <property type="term" value="P:cell surface receptor signaling pathway"/>
    <property type="evidence" value="ECO:0007669"/>
    <property type="project" value="InterPro"/>
</dbReference>
<reference evidence="2" key="1">
    <citation type="submission" date="2020-05" db="EMBL/GenBank/DDBJ databases">
        <title>Mycena genomes resolve the evolution of fungal bioluminescence.</title>
        <authorList>
            <person name="Tsai I.J."/>
        </authorList>
    </citation>
    <scope>NUCLEOTIDE SEQUENCE</scope>
    <source>
        <strain evidence="2">CCC161011</strain>
    </source>
</reference>
<dbReference type="InterPro" id="IPR049052">
    <property type="entry name" value="nSTAND1"/>
</dbReference>
<protein>
    <submittedName>
        <fullName evidence="2">ATPase-AAA-core domain-containing protein</fullName>
    </submittedName>
</protein>
<dbReference type="InterPro" id="IPR036537">
    <property type="entry name" value="Adaptor_Cbl_N_dom_sf"/>
</dbReference>
<dbReference type="EMBL" id="JACAZI010000003">
    <property type="protein sequence ID" value="KAF7365944.1"/>
    <property type="molecule type" value="Genomic_DNA"/>
</dbReference>
<proteinExistence type="predicted"/>
<gene>
    <name evidence="2" type="ORF">MVEN_00469800</name>
</gene>
<comment type="caution">
    <text evidence="2">The sequence shown here is derived from an EMBL/GenBank/DDBJ whole genome shotgun (WGS) entry which is preliminary data.</text>
</comment>
<dbReference type="CDD" id="cd21037">
    <property type="entry name" value="MLKL_NTD"/>
    <property type="match status" value="1"/>
</dbReference>
<dbReference type="Gene3D" id="1.20.930.20">
    <property type="entry name" value="Adaptor protein Cbl, N-terminal domain"/>
    <property type="match status" value="1"/>
</dbReference>
<dbReference type="PANTHER" id="PTHR47691">
    <property type="entry name" value="REGULATOR-RELATED"/>
    <property type="match status" value="1"/>
</dbReference>
<sequence>MPPQPSVTELRLNNVVNYLTLATSTLRDFSDLFSTPFLKTISNITLSLLQSVQNIKRNKDQCATLFEEIHAVMYGIIGLYVNFQGAVLPPTTVDHLGKFMQTLQKIHVYLEALQASSTVKRFFRQSESTTLFKECQEGLQQALGMFKVQTGAGVLSDVTTAEKNAHKIHRELLQLIEAYSEETASDHTCSIYDFSNVGNSSTSFSMLPSEPQIFNGRDSELHEIVQSLNQEFGRIAILGTGGIGKTSLARAVLHHPQITAKYSQRFFVPCDSAASSNDLSALVALHLGLKAEKNPTKSIIHFLSGTAPSLMILDNLETVWEPMESRSAVEEFLSLLTDVPHLGLIVTLRGAERPTKVQWSRPFLAPLKTLTDDATWQTFVDIADDVHEKKDILNLLALTGNLPLAVQIIAHLVDYEGCSQVFERWETEKISMFSTGHDKRSNLEVSIELSLSSPRVALYPDARDLLSLLSLLPDGLSETELSQSSLPLQDLPRCRAALLRTSLAYIEHGRLKALVPIREYMGKIHPPVPAVVHPLGQYFHSLLQLYRRYHGHQLAQVVDQITPNLGNLHSIILWGLNVENPNVRDTLHCAMALVGFQRAANRVRSIPISQLAPVVNQLGDSHMKALFITDLFLSWNTDPISNPQELIREAQDHFASINDVSAECKFYYAVGPYFSDHDQNVPKAMEFFHKALALSQLSGDSNQQCIVLNRLAMVNNMIGDHFKARNYSEQAQILARQSGNLWQESTAALINALACSALGHLKKSVNLCHRARECMSLCGLTGGDIDFRILRTEAEVYSLKSEYQEARAIYAHTIRETSQENSPLNYGYALLNIAAIDIVMGSNLQEAEATLDSAKSIFRALKQSHAMTLCDMILGDLKLRQGDMSTAKTILEQCFNLLRGYDIEGMLYCLEQLGDTSRWDTHNLSEMSGWTILFLGQSLKAKNKVAIHQALRCLGDVLLAQGDTLTAISLFNVALEAFTEMDIHLARGNCLIRLGDISHRDGNSQQAVEFWNRARPLFKLSSQAGCIQQIDERLAAVSQEDV</sequence>
<evidence type="ECO:0000259" key="1">
    <source>
        <dbReference type="Pfam" id="PF20703"/>
    </source>
</evidence>
<dbReference type="InterPro" id="IPR059179">
    <property type="entry name" value="MLKL-like_MCAfunc"/>
</dbReference>
<dbReference type="SUPFAM" id="SSF52540">
    <property type="entry name" value="P-loop containing nucleoside triphosphate hydrolases"/>
    <property type="match status" value="1"/>
</dbReference>
<dbReference type="SUPFAM" id="SSF48452">
    <property type="entry name" value="TPR-like"/>
    <property type="match status" value="3"/>
</dbReference>
<accession>A0A8H6YWF1</accession>
<evidence type="ECO:0000313" key="2">
    <source>
        <dbReference type="EMBL" id="KAF7365944.1"/>
    </source>
</evidence>
<dbReference type="Pfam" id="PF20703">
    <property type="entry name" value="nSTAND1"/>
    <property type="match status" value="1"/>
</dbReference>
<feature type="domain" description="Novel STAND NTPase 1" evidence="1">
    <location>
        <begin position="209"/>
        <end position="349"/>
    </location>
</feature>
<keyword evidence="3" id="KW-1185">Reference proteome</keyword>
<dbReference type="Gene3D" id="1.25.40.10">
    <property type="entry name" value="Tetratricopeptide repeat domain"/>
    <property type="match status" value="3"/>
</dbReference>
<dbReference type="InterPro" id="IPR027417">
    <property type="entry name" value="P-loop_NTPase"/>
</dbReference>
<dbReference type="Proteomes" id="UP000620124">
    <property type="component" value="Unassembled WGS sequence"/>
</dbReference>